<evidence type="ECO:0000313" key="5">
    <source>
        <dbReference type="Proteomes" id="UP000192319"/>
    </source>
</evidence>
<keyword evidence="1" id="KW-1133">Transmembrane helix</keyword>
<dbReference type="EMBL" id="MVHD01000042">
    <property type="protein sequence ID" value="OQZ88963.1"/>
    <property type="molecule type" value="Genomic_DNA"/>
</dbReference>
<keyword evidence="5" id="KW-1185">Reference proteome</keyword>
<dbReference type="Gene3D" id="1.20.120.450">
    <property type="entry name" value="dinb family like domain"/>
    <property type="match status" value="1"/>
</dbReference>
<proteinExistence type="predicted"/>
<accession>A0AA41XSZ4</accession>
<reference evidence="3" key="2">
    <citation type="submission" date="2020-07" db="EMBL/GenBank/DDBJ databases">
        <authorList>
            <person name="Pettersson B.M.F."/>
            <person name="Behra P.R.K."/>
            <person name="Ramesh M."/>
            <person name="Das S."/>
            <person name="Dasgupta S."/>
            <person name="Kirsebom L.A."/>
        </authorList>
    </citation>
    <scope>NUCLEOTIDE SEQUENCE</scope>
    <source>
        <strain evidence="3">CCUG 55640</strain>
    </source>
</reference>
<dbReference type="EMBL" id="JACKVH010000017">
    <property type="protein sequence ID" value="MCV7381239.1"/>
    <property type="molecule type" value="Genomic_DNA"/>
</dbReference>
<dbReference type="InterPro" id="IPR024775">
    <property type="entry name" value="DinB-like"/>
</dbReference>
<reference evidence="4 5" key="1">
    <citation type="submission" date="2017-02" db="EMBL/GenBank/DDBJ databases">
        <title>The new phylogeny of genus Mycobacterium.</title>
        <authorList>
            <person name="Tortoli E."/>
            <person name="Trovato A."/>
            <person name="Cirillo D.M."/>
        </authorList>
    </citation>
    <scope>NUCLEOTIDE SEQUENCE [LARGE SCALE GENOMIC DNA]</scope>
    <source>
        <strain evidence="4 5">DSM 45230</strain>
    </source>
</reference>
<keyword evidence="1" id="KW-0812">Transmembrane</keyword>
<dbReference type="RefSeq" id="WP_083139638.1">
    <property type="nucleotide sequence ID" value="NZ_JACKVH010000017.1"/>
</dbReference>
<feature type="transmembrane region" description="Helical" evidence="1">
    <location>
        <begin position="46"/>
        <end position="67"/>
    </location>
</feature>
<evidence type="ECO:0000256" key="1">
    <source>
        <dbReference type="SAM" id="Phobius"/>
    </source>
</evidence>
<protein>
    <submittedName>
        <fullName evidence="3">DinB family protein</fullName>
    </submittedName>
    <submittedName>
        <fullName evidence="4">Maleylpyruvate isomerase</fullName>
    </submittedName>
</protein>
<comment type="caution">
    <text evidence="3">The sequence shown here is derived from an EMBL/GenBank/DDBJ whole genome shotgun (WGS) entry which is preliminary data.</text>
</comment>
<dbReference type="AlphaFoldDB" id="A0AA41XSZ4"/>
<keyword evidence="1" id="KW-0472">Membrane</keyword>
<evidence type="ECO:0000313" key="6">
    <source>
        <dbReference type="Proteomes" id="UP001141650"/>
    </source>
</evidence>
<organism evidence="3 6">
    <name type="scientific">Mycobacterium alsense</name>
    <dbReference type="NCBI Taxonomy" id="324058"/>
    <lineage>
        <taxon>Bacteria</taxon>
        <taxon>Bacillati</taxon>
        <taxon>Actinomycetota</taxon>
        <taxon>Actinomycetes</taxon>
        <taxon>Mycobacteriales</taxon>
        <taxon>Mycobacteriaceae</taxon>
        <taxon>Mycobacterium</taxon>
    </lineage>
</organism>
<dbReference type="Proteomes" id="UP001141650">
    <property type="component" value="Unassembled WGS sequence"/>
</dbReference>
<evidence type="ECO:0000259" key="2">
    <source>
        <dbReference type="Pfam" id="PF12867"/>
    </source>
</evidence>
<dbReference type="SUPFAM" id="SSF109854">
    <property type="entry name" value="DinB/YfiT-like putative metalloenzymes"/>
    <property type="match status" value="1"/>
</dbReference>
<keyword evidence="4" id="KW-0413">Isomerase</keyword>
<dbReference type="Pfam" id="PF12867">
    <property type="entry name" value="DinB_2"/>
    <property type="match status" value="1"/>
</dbReference>
<dbReference type="GO" id="GO:0016853">
    <property type="term" value="F:isomerase activity"/>
    <property type="evidence" value="ECO:0007669"/>
    <property type="project" value="UniProtKB-KW"/>
</dbReference>
<reference evidence="3" key="3">
    <citation type="journal article" date="2022" name="BMC Genomics">
        <title>Comparative genome analysis of mycobacteria focusing on tRNA and non-coding RNA.</title>
        <authorList>
            <person name="Behra P.R.K."/>
            <person name="Pettersson B.M.F."/>
            <person name="Ramesh M."/>
            <person name="Das S."/>
            <person name="Dasgupta S."/>
            <person name="Kirsebom L.A."/>
        </authorList>
    </citation>
    <scope>NUCLEOTIDE SEQUENCE</scope>
    <source>
        <strain evidence="3">CCUG 55640</strain>
    </source>
</reference>
<evidence type="ECO:0000313" key="4">
    <source>
        <dbReference type="EMBL" id="OQZ88963.1"/>
    </source>
</evidence>
<evidence type="ECO:0000313" key="3">
    <source>
        <dbReference type="EMBL" id="MCV7381239.1"/>
    </source>
</evidence>
<name>A0AA41XSZ4_9MYCO</name>
<feature type="domain" description="DinB-like" evidence="2">
    <location>
        <begin position="13"/>
        <end position="170"/>
    </location>
</feature>
<gene>
    <name evidence="4" type="ORF">BST11_19915</name>
    <name evidence="3" type="ORF">H7K38_21660</name>
</gene>
<dbReference type="InterPro" id="IPR034660">
    <property type="entry name" value="DinB/YfiT-like"/>
</dbReference>
<sequence>MHVADRDDISADLERARAEFHRLLEATKPDDWAKPTRGTRWNNEQLLFHIVFGYMVVQRLLVLVKIFSRLPGRVSRVYADVLDVAARPFHIVNYYGSCAAAVVYNRRRMGAKLDRVIASLQRKLAQENDADFARGMHYPTRWDPFFEDYMTLEDVYRYPGRHFDFHARQLTLTATA</sequence>
<dbReference type="Proteomes" id="UP000192319">
    <property type="component" value="Unassembled WGS sequence"/>
</dbReference>